<dbReference type="Proteomes" id="UP000000226">
    <property type="component" value="Chromosome 9"/>
</dbReference>
<feature type="chain" id="PRO_5004753950" description="Exopolygalacturonase-like" evidence="10">
    <location>
        <begin position="23"/>
        <end position="421"/>
    </location>
</feature>
<accession>V7B052</accession>
<gene>
    <name evidence="11" type="ORF">PHAVU_009G251500g</name>
</gene>
<evidence type="ECO:0000256" key="7">
    <source>
        <dbReference type="ARBA" id="ARBA00023316"/>
    </source>
</evidence>
<dbReference type="Pfam" id="PF00295">
    <property type="entry name" value="Glyco_hydro_28"/>
    <property type="match status" value="1"/>
</dbReference>
<dbReference type="OrthoDB" id="187139at2759"/>
<dbReference type="eggNOG" id="ENOG502QV2R">
    <property type="taxonomic scope" value="Eukaryota"/>
</dbReference>
<dbReference type="OMA" id="INSVNPM"/>
<keyword evidence="10" id="KW-0732">Signal</keyword>
<evidence type="ECO:0000313" key="11">
    <source>
        <dbReference type="EMBL" id="ESW10940.1"/>
    </source>
</evidence>
<dbReference type="Gramene" id="ESW10940">
    <property type="protein sequence ID" value="ESW10940"/>
    <property type="gene ID" value="PHAVU_009G251500g"/>
</dbReference>
<dbReference type="FunFam" id="2.160.20.10:FF:000004">
    <property type="entry name" value="Pectin lyase-like superfamily protein"/>
    <property type="match status" value="1"/>
</dbReference>
<keyword evidence="12" id="KW-1185">Reference proteome</keyword>
<sequence length="421" mass="46042">MSITKRVGVLVMYFALVYHVDAKKKVMPVAGVDIYKDKNVAADKLSPGEKINNVLSFGAKGDGEYDCTQAFMDAWRETCHSKGNARVLVPEGRFVVSTMFFAGPCTTPDPVTIQVVGTVVATTDISEYVNGEWLMFESIDGIRLIGGGTFDGVGKESWKTSANCKVDPSDTCVRNPSSLYFRKVRNGIIQNIKSIDPKGFHVFVTNCVNIRLRLLKLVAPSESPNTDGIHISQSVNVKVSKNNIETGDDCISMIQGANDVHINKMNCGPGHGISIGSLGKYPDELEVKNISVTNISMVGTTNGVRIKTWPNKHPGSASFITFTDINMQNVQNPIIIDQEYECSKNCQNQPSLVQLKDISFSNIRGTTPTPIAVDLRCSMKFPCEKVKLENINLSLGPKPTGSRCQNIKPIYMGLQKPPTCP</sequence>
<evidence type="ECO:0000256" key="9">
    <source>
        <dbReference type="RuleBase" id="RU361169"/>
    </source>
</evidence>
<dbReference type="PROSITE" id="PS00502">
    <property type="entry name" value="POLYGALACTURONASE"/>
    <property type="match status" value="1"/>
</dbReference>
<dbReference type="InterPro" id="IPR000743">
    <property type="entry name" value="Glyco_hydro_28"/>
</dbReference>
<evidence type="ECO:0008006" key="13">
    <source>
        <dbReference type="Google" id="ProtNLM"/>
    </source>
</evidence>
<dbReference type="GO" id="GO:0004650">
    <property type="term" value="F:polygalacturonase activity"/>
    <property type="evidence" value="ECO:0007669"/>
    <property type="project" value="InterPro"/>
</dbReference>
<name>V7B052_PHAVU</name>
<dbReference type="InterPro" id="IPR012334">
    <property type="entry name" value="Pectin_lyas_fold"/>
</dbReference>
<evidence type="ECO:0000256" key="3">
    <source>
        <dbReference type="ARBA" id="ARBA00022512"/>
    </source>
</evidence>
<keyword evidence="4" id="KW-0964">Secreted</keyword>
<comment type="subcellular location">
    <subcellularLocation>
        <location evidence="1">Secreted</location>
        <location evidence="1">Cell wall</location>
    </subcellularLocation>
</comment>
<evidence type="ECO:0000256" key="5">
    <source>
        <dbReference type="ARBA" id="ARBA00022801"/>
    </source>
</evidence>
<dbReference type="SUPFAM" id="SSF51126">
    <property type="entry name" value="Pectin lyase-like"/>
    <property type="match status" value="1"/>
</dbReference>
<evidence type="ECO:0000256" key="8">
    <source>
        <dbReference type="PROSITE-ProRule" id="PRU10052"/>
    </source>
</evidence>
<evidence type="ECO:0000256" key="4">
    <source>
        <dbReference type="ARBA" id="ARBA00022525"/>
    </source>
</evidence>
<dbReference type="SMR" id="V7B052"/>
<dbReference type="InterPro" id="IPR011050">
    <property type="entry name" value="Pectin_lyase_fold/virulence"/>
</dbReference>
<protein>
    <recommendedName>
        <fullName evidence="13">Exopolygalacturonase-like</fullName>
    </recommendedName>
</protein>
<reference evidence="12" key="1">
    <citation type="journal article" date="2014" name="Nat. Genet.">
        <title>A reference genome for common bean and genome-wide analysis of dual domestications.</title>
        <authorList>
            <person name="Schmutz J."/>
            <person name="McClean P.E."/>
            <person name="Mamidi S."/>
            <person name="Wu G.A."/>
            <person name="Cannon S.B."/>
            <person name="Grimwood J."/>
            <person name="Jenkins J."/>
            <person name="Shu S."/>
            <person name="Song Q."/>
            <person name="Chavarro C."/>
            <person name="Torres-Torres M."/>
            <person name="Geffroy V."/>
            <person name="Moghaddam S.M."/>
            <person name="Gao D."/>
            <person name="Abernathy B."/>
            <person name="Barry K."/>
            <person name="Blair M."/>
            <person name="Brick M.A."/>
            <person name="Chovatia M."/>
            <person name="Gepts P."/>
            <person name="Goodstein D.M."/>
            <person name="Gonzales M."/>
            <person name="Hellsten U."/>
            <person name="Hyten D.L."/>
            <person name="Jia G."/>
            <person name="Kelly J.D."/>
            <person name="Kudrna D."/>
            <person name="Lee R."/>
            <person name="Richard M.M."/>
            <person name="Miklas P.N."/>
            <person name="Osorno J.M."/>
            <person name="Rodrigues J."/>
            <person name="Thareau V."/>
            <person name="Urrea C.A."/>
            <person name="Wang M."/>
            <person name="Yu Y."/>
            <person name="Zhang M."/>
            <person name="Wing R.A."/>
            <person name="Cregan P.B."/>
            <person name="Rokhsar D.S."/>
            <person name="Jackson S.A."/>
        </authorList>
    </citation>
    <scope>NUCLEOTIDE SEQUENCE [LARGE SCALE GENOMIC DNA]</scope>
    <source>
        <strain evidence="12">cv. G19833</strain>
    </source>
</reference>
<keyword evidence="5 9" id="KW-0378">Hydrolase</keyword>
<evidence type="ECO:0000256" key="1">
    <source>
        <dbReference type="ARBA" id="ARBA00004191"/>
    </source>
</evidence>
<keyword evidence="6 9" id="KW-0326">Glycosidase</keyword>
<dbReference type="STRING" id="3885.V7B052"/>
<dbReference type="GO" id="GO:0005975">
    <property type="term" value="P:carbohydrate metabolic process"/>
    <property type="evidence" value="ECO:0007669"/>
    <property type="project" value="InterPro"/>
</dbReference>
<evidence type="ECO:0000256" key="6">
    <source>
        <dbReference type="ARBA" id="ARBA00023295"/>
    </source>
</evidence>
<keyword evidence="3" id="KW-0134">Cell wall</keyword>
<dbReference type="EMBL" id="CM002296">
    <property type="protein sequence ID" value="ESW10940.1"/>
    <property type="molecule type" value="Genomic_DNA"/>
</dbReference>
<dbReference type="GO" id="GO:0071555">
    <property type="term" value="P:cell wall organization"/>
    <property type="evidence" value="ECO:0007669"/>
    <property type="project" value="UniProtKB-KW"/>
</dbReference>
<dbReference type="AlphaFoldDB" id="V7B052"/>
<feature type="active site" evidence="8">
    <location>
        <position position="271"/>
    </location>
</feature>
<keyword evidence="7" id="KW-0961">Cell wall biogenesis/degradation</keyword>
<evidence type="ECO:0000256" key="10">
    <source>
        <dbReference type="SAM" id="SignalP"/>
    </source>
</evidence>
<proteinExistence type="inferred from homology"/>
<feature type="signal peptide" evidence="10">
    <location>
        <begin position="1"/>
        <end position="22"/>
    </location>
</feature>
<evidence type="ECO:0000256" key="2">
    <source>
        <dbReference type="ARBA" id="ARBA00008834"/>
    </source>
</evidence>
<dbReference type="Gene3D" id="2.160.20.10">
    <property type="entry name" value="Single-stranded right-handed beta-helix, Pectin lyase-like"/>
    <property type="match status" value="1"/>
</dbReference>
<evidence type="ECO:0000313" key="12">
    <source>
        <dbReference type="Proteomes" id="UP000000226"/>
    </source>
</evidence>
<organism evidence="11 12">
    <name type="scientific">Phaseolus vulgaris</name>
    <name type="common">Kidney bean</name>
    <name type="synonym">French bean</name>
    <dbReference type="NCBI Taxonomy" id="3885"/>
    <lineage>
        <taxon>Eukaryota</taxon>
        <taxon>Viridiplantae</taxon>
        <taxon>Streptophyta</taxon>
        <taxon>Embryophyta</taxon>
        <taxon>Tracheophyta</taxon>
        <taxon>Spermatophyta</taxon>
        <taxon>Magnoliopsida</taxon>
        <taxon>eudicotyledons</taxon>
        <taxon>Gunneridae</taxon>
        <taxon>Pentapetalae</taxon>
        <taxon>rosids</taxon>
        <taxon>fabids</taxon>
        <taxon>Fabales</taxon>
        <taxon>Fabaceae</taxon>
        <taxon>Papilionoideae</taxon>
        <taxon>50 kb inversion clade</taxon>
        <taxon>NPAAA clade</taxon>
        <taxon>indigoferoid/millettioid clade</taxon>
        <taxon>Phaseoleae</taxon>
        <taxon>Phaseolus</taxon>
    </lineage>
</organism>
<comment type="similarity">
    <text evidence="2 9">Belongs to the glycosyl hydrolase 28 family.</text>
</comment>
<dbReference type="PANTHER" id="PTHR31375">
    <property type="match status" value="1"/>
</dbReference>